<evidence type="ECO:0000256" key="3">
    <source>
        <dbReference type="ARBA" id="ARBA00022538"/>
    </source>
</evidence>
<keyword evidence="7" id="KW-0406">Ion transport</keyword>
<dbReference type="GO" id="GO:0012505">
    <property type="term" value="C:endomembrane system"/>
    <property type="evidence" value="ECO:0007669"/>
    <property type="project" value="TreeGrafter"/>
</dbReference>
<comment type="subcellular location">
    <subcellularLocation>
        <location evidence="1">Membrane</location>
        <topology evidence="1">Multi-pass membrane protein</topology>
    </subcellularLocation>
</comment>
<feature type="transmembrane region" description="Helical" evidence="10">
    <location>
        <begin position="169"/>
        <end position="190"/>
    </location>
</feature>
<feature type="transmembrane region" description="Helical" evidence="10">
    <location>
        <begin position="382"/>
        <end position="402"/>
    </location>
</feature>
<dbReference type="Pfam" id="PF00999">
    <property type="entry name" value="Na_H_Exchanger"/>
    <property type="match status" value="1"/>
</dbReference>
<accession>A0A835HC09</accession>
<comment type="similarity">
    <text evidence="9">Belongs to the monovalent cation:proton antiporter 2 (CPA2) transporter (TC 2.A.37) family. CHX (TC 2.A.37.4) subfamily.</text>
</comment>
<evidence type="ECO:0000256" key="6">
    <source>
        <dbReference type="ARBA" id="ARBA00022989"/>
    </source>
</evidence>
<feature type="transmembrane region" description="Helical" evidence="10">
    <location>
        <begin position="100"/>
        <end position="122"/>
    </location>
</feature>
<feature type="transmembrane region" description="Helical" evidence="10">
    <location>
        <begin position="134"/>
        <end position="157"/>
    </location>
</feature>
<dbReference type="GO" id="GO:1902600">
    <property type="term" value="P:proton transmembrane transport"/>
    <property type="evidence" value="ECO:0007669"/>
    <property type="project" value="InterPro"/>
</dbReference>
<dbReference type="GO" id="GO:0006813">
    <property type="term" value="P:potassium ion transport"/>
    <property type="evidence" value="ECO:0007669"/>
    <property type="project" value="UniProtKB-KW"/>
</dbReference>
<dbReference type="InterPro" id="IPR038770">
    <property type="entry name" value="Na+/solute_symporter_sf"/>
</dbReference>
<dbReference type="AlphaFoldDB" id="A0A835HC09"/>
<name>A0A835HC09_9MAGN</name>
<dbReference type="InterPro" id="IPR006153">
    <property type="entry name" value="Cation/H_exchanger_TM"/>
</dbReference>
<dbReference type="Gene3D" id="1.20.1530.20">
    <property type="match status" value="1"/>
</dbReference>
<dbReference type="GO" id="GO:0015297">
    <property type="term" value="F:antiporter activity"/>
    <property type="evidence" value="ECO:0007669"/>
    <property type="project" value="InterPro"/>
</dbReference>
<evidence type="ECO:0000256" key="4">
    <source>
        <dbReference type="ARBA" id="ARBA00022692"/>
    </source>
</evidence>
<feature type="transmembrane region" description="Helical" evidence="10">
    <location>
        <begin position="272"/>
        <end position="289"/>
    </location>
</feature>
<evidence type="ECO:0008006" key="16">
    <source>
        <dbReference type="Google" id="ProtNLM"/>
    </source>
</evidence>
<evidence type="ECO:0000256" key="1">
    <source>
        <dbReference type="ARBA" id="ARBA00004141"/>
    </source>
</evidence>
<feature type="domain" description="Cation/H+ exchanger transmembrane" evidence="11">
    <location>
        <begin position="53"/>
        <end position="424"/>
    </location>
</feature>
<dbReference type="GO" id="GO:0016020">
    <property type="term" value="C:membrane"/>
    <property type="evidence" value="ECO:0007669"/>
    <property type="project" value="UniProtKB-SubCell"/>
</dbReference>
<dbReference type="PANTHER" id="PTHR32468">
    <property type="entry name" value="CATION/H + ANTIPORTER"/>
    <property type="match status" value="1"/>
</dbReference>
<feature type="domain" description="Cation/H(+) antiporter C-terminal" evidence="13">
    <location>
        <begin position="627"/>
        <end position="770"/>
    </location>
</feature>
<keyword evidence="2" id="KW-0813">Transport</keyword>
<evidence type="ECO:0000256" key="10">
    <source>
        <dbReference type="SAM" id="Phobius"/>
    </source>
</evidence>
<keyword evidence="15" id="KW-1185">Reference proteome</keyword>
<dbReference type="Pfam" id="PF23256">
    <property type="entry name" value="CHX17_2nd"/>
    <property type="match status" value="1"/>
</dbReference>
<feature type="transmembrane region" description="Helical" evidence="10">
    <location>
        <begin position="351"/>
        <end position="375"/>
    </location>
</feature>
<dbReference type="GO" id="GO:0006885">
    <property type="term" value="P:regulation of pH"/>
    <property type="evidence" value="ECO:0007669"/>
    <property type="project" value="TreeGrafter"/>
</dbReference>
<evidence type="ECO:0000256" key="5">
    <source>
        <dbReference type="ARBA" id="ARBA00022958"/>
    </source>
</evidence>
<keyword evidence="5" id="KW-0630">Potassium</keyword>
<evidence type="ECO:0000256" key="2">
    <source>
        <dbReference type="ARBA" id="ARBA00022448"/>
    </source>
</evidence>
<feature type="transmembrane region" description="Helical" evidence="10">
    <location>
        <begin position="38"/>
        <end position="61"/>
    </location>
</feature>
<feature type="domain" description="Cation/H(+) antiporter central" evidence="12">
    <location>
        <begin position="529"/>
        <end position="615"/>
    </location>
</feature>
<feature type="transmembrane region" description="Helical" evidence="10">
    <location>
        <begin position="295"/>
        <end position="317"/>
    </location>
</feature>
<protein>
    <recommendedName>
        <fullName evidence="16">Cation/H+ exchanger domain-containing protein</fullName>
    </recommendedName>
</protein>
<organism evidence="14 15">
    <name type="scientific">Coptis chinensis</name>
    <dbReference type="NCBI Taxonomy" id="261450"/>
    <lineage>
        <taxon>Eukaryota</taxon>
        <taxon>Viridiplantae</taxon>
        <taxon>Streptophyta</taxon>
        <taxon>Embryophyta</taxon>
        <taxon>Tracheophyta</taxon>
        <taxon>Spermatophyta</taxon>
        <taxon>Magnoliopsida</taxon>
        <taxon>Ranunculales</taxon>
        <taxon>Ranunculaceae</taxon>
        <taxon>Coptidoideae</taxon>
        <taxon>Coptis</taxon>
    </lineage>
</organism>
<gene>
    <name evidence="14" type="ORF">IFM89_012242</name>
</gene>
<dbReference type="OrthoDB" id="1868135at2759"/>
<evidence type="ECO:0000259" key="11">
    <source>
        <dbReference type="Pfam" id="PF00999"/>
    </source>
</evidence>
<dbReference type="InterPro" id="IPR057291">
    <property type="entry name" value="CHX17_2nd"/>
</dbReference>
<keyword evidence="3" id="KW-0633">Potassium transport</keyword>
<feature type="transmembrane region" description="Helical" evidence="10">
    <location>
        <begin position="68"/>
        <end position="88"/>
    </location>
</feature>
<keyword evidence="8 10" id="KW-0472">Membrane</keyword>
<feature type="transmembrane region" description="Helical" evidence="10">
    <location>
        <begin position="202"/>
        <end position="224"/>
    </location>
</feature>
<keyword evidence="6 10" id="KW-1133">Transmembrane helix</keyword>
<dbReference type="Proteomes" id="UP000631114">
    <property type="component" value="Unassembled WGS sequence"/>
</dbReference>
<dbReference type="PANTHER" id="PTHR32468:SF26">
    <property type="entry name" value="CATION_H(+) ANTIPORTER 15"/>
    <property type="match status" value="1"/>
</dbReference>
<dbReference type="EMBL" id="JADFTS010000007">
    <property type="protein sequence ID" value="KAF9596511.1"/>
    <property type="molecule type" value="Genomic_DNA"/>
</dbReference>
<evidence type="ECO:0000259" key="13">
    <source>
        <dbReference type="Pfam" id="PF23259"/>
    </source>
</evidence>
<evidence type="ECO:0000259" key="12">
    <source>
        <dbReference type="Pfam" id="PF23256"/>
    </source>
</evidence>
<evidence type="ECO:0000313" key="14">
    <source>
        <dbReference type="EMBL" id="KAF9596511.1"/>
    </source>
</evidence>
<evidence type="ECO:0000256" key="9">
    <source>
        <dbReference type="ARBA" id="ARBA00038341"/>
    </source>
</evidence>
<evidence type="ECO:0000256" key="7">
    <source>
        <dbReference type="ARBA" id="ARBA00023065"/>
    </source>
</evidence>
<dbReference type="InterPro" id="IPR057290">
    <property type="entry name" value="CHX17_C"/>
</dbReference>
<feature type="transmembrane region" description="Helical" evidence="10">
    <location>
        <begin position="230"/>
        <end position="252"/>
    </location>
</feature>
<sequence length="778" mass="87312">MSIIPKETYQPYITDECDFVFGSSPYGNIFNIMHHLKYSFPVLEFQLLLSSVTSIMAWVLLKPLGIPTTVAQIAAGIALGPSILGRILGTLRKLFPIPSLYVTDIFAYYALIFQIFLVGLKVDPMMIRRTGIKGIIICILVIVVSTALSTSCAIILYNCMHVDDKLYRYLLVVGVVESIPTFPSVACFLAELNIFNTEFSDLALSSSLISSIIHLSVLACLTAFQREGSYVNGTLYGCLCLAIVVMVIMFILRPAVNWMIKRIPEGKTIKEGYLCILCTAVLMLAFLCRKLDVDIVFGPLIFGLIIPPGPPLGSALVERIEFFIKWMIIPLFYTEIGLWVNVFRFKLRTTLLVALVVLVCCTGKFLGAFVPALYYKLSYRDATLLGLTMNAQGFMELSFYLMLWDRAELFNIEIFRILVLSALVITGASAPLVRYLSKLSMKYKLHSRRTIRHFDPDAELRVLACIHDEQNVLSTVHLMKATNPTKISPINLSIIHFEEIVGHETPQLVSHKSHRRSSSATTVSQRIINVFKSYEENNEGRVSVHPYTVVTAYTSMHTDACRLVIDNMVSIIIVPFHKQLDTGFVNNGIRTVNKNLLEHAPCSVGILIDRGLLGGINNFLENQSFFDVAVVFLGGPDDREALVYAERMSEHPNIKVTVIRFLKRSKLWNKTYESSLDEDTLSYFKLRGTYNNRLTYIHEDVNNGLDVISVIGAMGDKYQMIILGRRHDENSALILELTDWDKCSELGTIGDIFETSNYGGKATILLMQQHPTQTASSD</sequence>
<feature type="transmembrane region" description="Helical" evidence="10">
    <location>
        <begin position="324"/>
        <end position="345"/>
    </location>
</feature>
<comment type="caution">
    <text evidence="14">The sequence shown here is derived from an EMBL/GenBank/DDBJ whole genome shotgun (WGS) entry which is preliminary data.</text>
</comment>
<reference evidence="14 15" key="1">
    <citation type="submission" date="2020-10" db="EMBL/GenBank/DDBJ databases">
        <title>The Coptis chinensis genome and diversification of protoberbering-type alkaloids.</title>
        <authorList>
            <person name="Wang B."/>
            <person name="Shu S."/>
            <person name="Song C."/>
            <person name="Liu Y."/>
        </authorList>
    </citation>
    <scope>NUCLEOTIDE SEQUENCE [LARGE SCALE GENOMIC DNA]</scope>
    <source>
        <strain evidence="14">HL-2020</strain>
        <tissue evidence="14">Leaf</tissue>
    </source>
</reference>
<evidence type="ECO:0000256" key="8">
    <source>
        <dbReference type="ARBA" id="ARBA00023136"/>
    </source>
</evidence>
<dbReference type="InterPro" id="IPR050794">
    <property type="entry name" value="CPA2_transporter"/>
</dbReference>
<feature type="transmembrane region" description="Helical" evidence="10">
    <location>
        <begin position="414"/>
        <end position="436"/>
    </location>
</feature>
<dbReference type="Pfam" id="PF23259">
    <property type="entry name" value="CHX17_C"/>
    <property type="match status" value="1"/>
</dbReference>
<evidence type="ECO:0000313" key="15">
    <source>
        <dbReference type="Proteomes" id="UP000631114"/>
    </source>
</evidence>
<keyword evidence="4 10" id="KW-0812">Transmembrane</keyword>
<proteinExistence type="inferred from homology"/>